<evidence type="ECO:0000256" key="1">
    <source>
        <dbReference type="ARBA" id="ARBA00007806"/>
    </source>
</evidence>
<accession>A0A917A2C0</accession>
<dbReference type="SUPFAM" id="SSF51445">
    <property type="entry name" value="(Trans)glycosidases"/>
    <property type="match status" value="1"/>
</dbReference>
<feature type="domain" description="Glycoside hydrolase family 31 TIM barrel" evidence="3">
    <location>
        <begin position="249"/>
        <end position="569"/>
    </location>
</feature>
<organism evidence="6 7">
    <name type="scientific">Psychroflexus salis</name>
    <dbReference type="NCBI Taxonomy" id="1526574"/>
    <lineage>
        <taxon>Bacteria</taxon>
        <taxon>Pseudomonadati</taxon>
        <taxon>Bacteroidota</taxon>
        <taxon>Flavobacteriia</taxon>
        <taxon>Flavobacteriales</taxon>
        <taxon>Flavobacteriaceae</taxon>
        <taxon>Psychroflexus</taxon>
    </lineage>
</organism>
<dbReference type="EMBL" id="BMGL01000015">
    <property type="protein sequence ID" value="GGE21915.1"/>
    <property type="molecule type" value="Genomic_DNA"/>
</dbReference>
<dbReference type="SUPFAM" id="SSF74650">
    <property type="entry name" value="Galactose mutarotase-like"/>
    <property type="match status" value="1"/>
</dbReference>
<dbReference type="GO" id="GO:0030246">
    <property type="term" value="F:carbohydrate binding"/>
    <property type="evidence" value="ECO:0007669"/>
    <property type="project" value="InterPro"/>
</dbReference>
<dbReference type="Gene3D" id="3.20.20.80">
    <property type="entry name" value="Glycosidases"/>
    <property type="match status" value="1"/>
</dbReference>
<dbReference type="InterPro" id="IPR011013">
    <property type="entry name" value="Gal_mutarotase_sf_dom"/>
</dbReference>
<protein>
    <submittedName>
        <fullName evidence="6">Alpha-glucosidase</fullName>
    </submittedName>
</protein>
<comment type="caution">
    <text evidence="6">The sequence shown here is derived from an EMBL/GenBank/DDBJ whole genome shotgun (WGS) entry which is preliminary data.</text>
</comment>
<dbReference type="PANTHER" id="PTHR43863:SF2">
    <property type="entry name" value="MALTASE-GLUCOAMYLASE"/>
    <property type="match status" value="1"/>
</dbReference>
<name>A0A917A2C0_9FLAO</name>
<evidence type="ECO:0000259" key="4">
    <source>
        <dbReference type="Pfam" id="PF13802"/>
    </source>
</evidence>
<dbReference type="PANTHER" id="PTHR43863">
    <property type="entry name" value="HYDROLASE, PUTATIVE (AFU_ORTHOLOGUE AFUA_1G03140)-RELATED"/>
    <property type="match status" value="1"/>
</dbReference>
<dbReference type="AlphaFoldDB" id="A0A917A2C0"/>
<dbReference type="Pfam" id="PF21365">
    <property type="entry name" value="Glyco_hydro_31_3rd"/>
    <property type="match status" value="1"/>
</dbReference>
<dbReference type="InterPro" id="IPR048395">
    <property type="entry name" value="Glyco_hydro_31_C"/>
</dbReference>
<feature type="domain" description="Glycosyl hydrolase family 31 C-terminal" evidence="5">
    <location>
        <begin position="578"/>
        <end position="664"/>
    </location>
</feature>
<sequence>MRFIYIRLVFVLVLVSSSFIKVKAQNVEYKAFEQKNAQTVLVETSDGFYQFEFLNSASLQVSFLAEASANIESSHAVEVSKSNISIDPKVTANNLEFSTYGIGVKVQKQPFEIRYLYKGEELLKHKNGFSTDEVKVDFKVDENEILMGGGARALGMNRRGHKLPLYNRAHYGYETRSEQMNFSLPIVFSSKKYLLHFDNPTTGSLDLDSQFNNTLVYEASSGAKRFQLIAADDWETILENYTDLTGKQALPARWTLGNFASRFGYHSQEETEMTVAKFKEEQIPLDAVILDLYWFGNEVMGTMGNLKFEKDSFPNPERMMKRFKDKGIKTVLITEPFMLTSSNRWDESVQADVLVKDSTGNAATYDFFFGNTALIDVFNPIAKNWFWNIYKGLKKQGATGWWGDLGEPEVHPEHLLHYGNQKAYEVHNIYGTEWAKLIFENYQNEFPKERPFILMRAGYSGAQKYGMMPWSGDVNRSWGGLQSQPEISLQMGMQGLAYMHSDLGGFAGDLLDDELYVRWLQYGVFQPIYRPHAQEDVAAEPVFRSKDAKNLAKKAIELRYQLLPYNYHLAFQNSTKALPLMRPLFMEEPNNFLLYGISKTYLWGNDFLISPILEAKQTLKKVYFPSTNNWFDFYTHEKYEGGQFAYVQTQKESIPTYVRGGAFIPLAEIHQTTEDYQFNNITFKYYFDEKVEASQRSFYNDDGKTAKSFEDDAYEMLHFKIEHFNEISELQIEHQVEKNYTTDLDEIHLEFINWKKRPISVQVNGKTISFEYENHTLFLKKISISEEKTQVLIRH</sequence>
<dbReference type="GO" id="GO:0004553">
    <property type="term" value="F:hydrolase activity, hydrolyzing O-glycosyl compounds"/>
    <property type="evidence" value="ECO:0007669"/>
    <property type="project" value="InterPro"/>
</dbReference>
<evidence type="ECO:0000259" key="3">
    <source>
        <dbReference type="Pfam" id="PF01055"/>
    </source>
</evidence>
<dbReference type="Gene3D" id="2.60.40.1180">
    <property type="entry name" value="Golgi alpha-mannosidase II"/>
    <property type="match status" value="2"/>
</dbReference>
<feature type="domain" description="Glycoside hydrolase family 31 N-terminal" evidence="4">
    <location>
        <begin position="51"/>
        <end position="206"/>
    </location>
</feature>
<keyword evidence="7" id="KW-1185">Reference proteome</keyword>
<keyword evidence="2" id="KW-0378">Hydrolase</keyword>
<dbReference type="Pfam" id="PF01055">
    <property type="entry name" value="Glyco_hydro_31_2nd"/>
    <property type="match status" value="1"/>
</dbReference>
<dbReference type="InterPro" id="IPR013780">
    <property type="entry name" value="Glyco_hydro_b"/>
</dbReference>
<evidence type="ECO:0000256" key="2">
    <source>
        <dbReference type="RuleBase" id="RU361185"/>
    </source>
</evidence>
<proteinExistence type="inferred from homology"/>
<dbReference type="InterPro" id="IPR051816">
    <property type="entry name" value="Glycosyl_Hydrolase_31"/>
</dbReference>
<keyword evidence="2" id="KW-0326">Glycosidase</keyword>
<evidence type="ECO:0000259" key="5">
    <source>
        <dbReference type="Pfam" id="PF21365"/>
    </source>
</evidence>
<dbReference type="Pfam" id="PF13802">
    <property type="entry name" value="Gal_mutarotas_2"/>
    <property type="match status" value="1"/>
</dbReference>
<comment type="similarity">
    <text evidence="1 2">Belongs to the glycosyl hydrolase 31 family.</text>
</comment>
<dbReference type="InterPro" id="IPR017853">
    <property type="entry name" value="GH"/>
</dbReference>
<reference evidence="6 7" key="1">
    <citation type="journal article" date="2014" name="Int. J. Syst. Evol. Microbiol.">
        <title>Complete genome sequence of Corynebacterium casei LMG S-19264T (=DSM 44701T), isolated from a smear-ripened cheese.</title>
        <authorList>
            <consortium name="US DOE Joint Genome Institute (JGI-PGF)"/>
            <person name="Walter F."/>
            <person name="Albersmeier A."/>
            <person name="Kalinowski J."/>
            <person name="Ruckert C."/>
        </authorList>
    </citation>
    <scope>NUCLEOTIDE SEQUENCE [LARGE SCALE GENOMIC DNA]</scope>
    <source>
        <strain evidence="6 7">CGMCC 1.12925</strain>
    </source>
</reference>
<evidence type="ECO:0000313" key="6">
    <source>
        <dbReference type="EMBL" id="GGE21915.1"/>
    </source>
</evidence>
<dbReference type="SUPFAM" id="SSF51011">
    <property type="entry name" value="Glycosyl hydrolase domain"/>
    <property type="match status" value="1"/>
</dbReference>
<evidence type="ECO:0000313" key="7">
    <source>
        <dbReference type="Proteomes" id="UP000599688"/>
    </source>
</evidence>
<dbReference type="Gene3D" id="2.60.40.1760">
    <property type="entry name" value="glycosyl hydrolase (family 31)"/>
    <property type="match status" value="1"/>
</dbReference>
<dbReference type="InterPro" id="IPR000322">
    <property type="entry name" value="Glyco_hydro_31_TIM"/>
</dbReference>
<dbReference type="Proteomes" id="UP000599688">
    <property type="component" value="Unassembled WGS sequence"/>
</dbReference>
<dbReference type="RefSeq" id="WP_188407086.1">
    <property type="nucleotide sequence ID" value="NZ_BMGL01000015.1"/>
</dbReference>
<gene>
    <name evidence="6" type="ORF">GCM10010831_23740</name>
</gene>
<dbReference type="InterPro" id="IPR025887">
    <property type="entry name" value="Glyco_hydro_31_N_dom"/>
</dbReference>
<dbReference type="CDD" id="cd14752">
    <property type="entry name" value="GH31_N"/>
    <property type="match status" value="1"/>
</dbReference>
<dbReference type="GO" id="GO:0005975">
    <property type="term" value="P:carbohydrate metabolic process"/>
    <property type="evidence" value="ECO:0007669"/>
    <property type="project" value="InterPro"/>
</dbReference>